<dbReference type="PANTHER" id="PTHR30087">
    <property type="entry name" value="INNER MEMBRANE PROTEIN"/>
    <property type="match status" value="1"/>
</dbReference>
<dbReference type="Proteomes" id="UP000473854">
    <property type="component" value="Unassembled WGS sequence"/>
</dbReference>
<reference evidence="2 3" key="1">
    <citation type="submission" date="2019-11" db="EMBL/GenBank/DDBJ databases">
        <authorList>
            <person name="An D."/>
        </authorList>
    </citation>
    <scope>NUCLEOTIDE SEQUENCE [LARGE SCALE GENOMIC DNA]</scope>
    <source>
        <strain evidence="2 3">YIM 103518</strain>
    </source>
</reference>
<proteinExistence type="predicted"/>
<comment type="caution">
    <text evidence="2">The sequence shown here is derived from an EMBL/GenBank/DDBJ whole genome shotgun (WGS) entry which is preliminary data.</text>
</comment>
<reference evidence="1" key="2">
    <citation type="submission" date="2023-11" db="EMBL/GenBank/DDBJ databases">
        <authorList>
            <person name="Kyselkova M."/>
            <person name="Xanthopoulou K."/>
            <person name="Shestivska V."/>
            <person name="Spanelova P."/>
            <person name="Maixnerova M."/>
            <person name="Higgins P.G."/>
            <person name="Nemec A."/>
        </authorList>
    </citation>
    <scope>NUCLEOTIDE SEQUENCE</scope>
    <source>
        <strain evidence="1">ANC 7225</strain>
    </source>
</reference>
<dbReference type="EMBL" id="WLYL01000025">
    <property type="protein sequence ID" value="MTD11531.1"/>
    <property type="molecule type" value="Genomic_DNA"/>
</dbReference>
<accession>A0A6L6GGB3</accession>
<sequence length="153" mass="16429">MKYLISACLANIPVRYDGKAYHYEKIAQLIQTHQAITICPEVSGGLNTPRLAAEIIGGTAQDVLNRTAKVTDSQGNDVTAAFLDGAFKALEIAQKHQVSTVVLKENSPSCGTNFIYDGSFSGTKVVGLGITACLLKQHGFHVISEDDFLKSLD</sequence>
<name>A0A6L6GGB3_9GAMM</name>
<dbReference type="Proteomes" id="UP001284094">
    <property type="component" value="Unassembled WGS sequence"/>
</dbReference>
<organism evidence="2 3">
    <name type="scientific">Acinetobacter faecalis</name>
    <dbReference type="NCBI Taxonomy" id="2665161"/>
    <lineage>
        <taxon>Bacteria</taxon>
        <taxon>Pseudomonadati</taxon>
        <taxon>Pseudomonadota</taxon>
        <taxon>Gammaproteobacteria</taxon>
        <taxon>Moraxellales</taxon>
        <taxon>Moraxellaceae</taxon>
        <taxon>Acinetobacter</taxon>
    </lineage>
</organism>
<dbReference type="AlphaFoldDB" id="A0A6L6GGB3"/>
<gene>
    <name evidence="2" type="ORF">GIX10_08815</name>
    <name evidence="1" type="ORF">SKM48_12550</name>
</gene>
<evidence type="ECO:0000313" key="4">
    <source>
        <dbReference type="Proteomes" id="UP001284094"/>
    </source>
</evidence>
<evidence type="ECO:0000313" key="3">
    <source>
        <dbReference type="Proteomes" id="UP000473854"/>
    </source>
</evidence>
<dbReference type="RefSeq" id="WP_154773126.1">
    <property type="nucleotide sequence ID" value="NZ_JAXHPE010000048.1"/>
</dbReference>
<dbReference type="PANTHER" id="PTHR30087:SF1">
    <property type="entry name" value="HYPOTHETICAL CYTOSOLIC PROTEIN"/>
    <property type="match status" value="1"/>
</dbReference>
<dbReference type="InterPro" id="IPR007553">
    <property type="entry name" value="2-thiour_desulf"/>
</dbReference>
<keyword evidence="4" id="KW-1185">Reference proteome</keyword>
<dbReference type="EMBL" id="JAXHPO010000098">
    <property type="protein sequence ID" value="MDY6551559.1"/>
    <property type="molecule type" value="Genomic_DNA"/>
</dbReference>
<reference evidence="1 4" key="3">
    <citation type="journal article" date="2024" name="Syst. Appl. Microbiol.">
        <title>Evidence for the occurrence of Acinetobacter faecalis in cattle feces and its emended description.</title>
        <authorList>
            <person name="Kyselkova M."/>
            <person name="Xanthopoulou K."/>
            <person name="Shestivska V."/>
            <person name="Spanelova P."/>
            <person name="Maixnerova M."/>
            <person name="Higgins P.G."/>
            <person name="Nemec A."/>
        </authorList>
    </citation>
    <scope>NUCLEOTIDE SEQUENCE [LARGE SCALE GENOMIC DNA]</scope>
    <source>
        <strain evidence="1 4">ANC 7225</strain>
    </source>
</reference>
<protein>
    <submittedName>
        <fullName evidence="2">DUF523 domain-containing protein</fullName>
    </submittedName>
</protein>
<evidence type="ECO:0000313" key="1">
    <source>
        <dbReference type="EMBL" id="MDY6551559.1"/>
    </source>
</evidence>
<evidence type="ECO:0000313" key="2">
    <source>
        <dbReference type="EMBL" id="MTD11531.1"/>
    </source>
</evidence>
<dbReference type="Pfam" id="PF04463">
    <property type="entry name" value="2-thiour_desulf"/>
    <property type="match status" value="1"/>
</dbReference>